<evidence type="ECO:0008006" key="3">
    <source>
        <dbReference type="Google" id="ProtNLM"/>
    </source>
</evidence>
<dbReference type="RefSeq" id="WP_012215744.1">
    <property type="nucleotide sequence ID" value="NC_010085.1"/>
</dbReference>
<gene>
    <name evidence="1" type="ordered locus">Nmar_1361</name>
</gene>
<sequence>MYDQLKPWVIVSSIGDDASEKDIERIRPKIISLVDDWQSSKGTMWSGSFNNQPSSMAVFEATEQDAKKFYAEYSKECDGVLVHHMYQWDAMPILSVLSK</sequence>
<dbReference type="EMBL" id="CP000866">
    <property type="protein sequence ID" value="ABX13257.1"/>
    <property type="molecule type" value="Genomic_DNA"/>
</dbReference>
<dbReference type="EnsemblBacteria" id="ABX13257">
    <property type="protein sequence ID" value="ABX13257"/>
    <property type="gene ID" value="Nmar_1361"/>
</dbReference>
<dbReference type="HOGENOM" id="CLU_2243705_0_0_2"/>
<dbReference type="InParanoid" id="A9A2L8"/>
<dbReference type="AlphaFoldDB" id="A9A2L8"/>
<evidence type="ECO:0000313" key="1">
    <source>
        <dbReference type="EMBL" id="ABX13257.1"/>
    </source>
</evidence>
<proteinExistence type="predicted"/>
<dbReference type="GeneID" id="5773216"/>
<name>A9A2L8_NITMS</name>
<evidence type="ECO:0000313" key="2">
    <source>
        <dbReference type="Proteomes" id="UP000000792"/>
    </source>
</evidence>
<dbReference type="KEGG" id="nmr:Nmar_1361"/>
<keyword evidence="2" id="KW-1185">Reference proteome</keyword>
<reference evidence="1 2" key="1">
    <citation type="journal article" date="2010" name="Proc. Natl. Acad. Sci. U.S.A.">
        <title>Nitrosopumilus maritimus genome reveals unique mechanisms for nitrification and autotrophy in globally distributed marine crenarchaea.</title>
        <authorList>
            <person name="Walker C.B."/>
            <person name="de la Torre J.R."/>
            <person name="Klotz M.G."/>
            <person name="Urakawa H."/>
            <person name="Pinel N."/>
            <person name="Arp D.J."/>
            <person name="Brochier-Armanet C."/>
            <person name="Chain P.S."/>
            <person name="Chan P.P."/>
            <person name="Gollabgir A."/>
            <person name="Hemp J."/>
            <person name="Hugler M."/>
            <person name="Karr E.A."/>
            <person name="Konneke M."/>
            <person name="Shin M."/>
            <person name="Lawton T.J."/>
            <person name="Lowe T."/>
            <person name="Martens-Habbena W."/>
            <person name="Sayavedra-Soto L.A."/>
            <person name="Lang D."/>
            <person name="Sievert S.M."/>
            <person name="Rosenzweig A.C."/>
            <person name="Manning G."/>
            <person name="Stahl D.A."/>
        </authorList>
    </citation>
    <scope>NUCLEOTIDE SEQUENCE [LARGE SCALE GENOMIC DNA]</scope>
    <source>
        <strain evidence="1 2">SCM1</strain>
    </source>
</reference>
<organism evidence="1 2">
    <name type="scientific">Nitrosopumilus maritimus (strain SCM1)</name>
    <dbReference type="NCBI Taxonomy" id="436308"/>
    <lineage>
        <taxon>Archaea</taxon>
        <taxon>Nitrososphaerota</taxon>
        <taxon>Nitrososphaeria</taxon>
        <taxon>Nitrosopumilales</taxon>
        <taxon>Nitrosopumilaceae</taxon>
        <taxon>Nitrosopumilus</taxon>
    </lineage>
</organism>
<protein>
    <recommendedName>
        <fullName evidence="3">DUF3303 domain-containing protein</fullName>
    </recommendedName>
</protein>
<accession>A9A2L8</accession>
<dbReference type="eggNOG" id="arCOG10582">
    <property type="taxonomic scope" value="Archaea"/>
</dbReference>
<dbReference type="Proteomes" id="UP000000792">
    <property type="component" value="Chromosome"/>
</dbReference>
<dbReference type="OrthoDB" id="330at2157"/>